<dbReference type="AlphaFoldDB" id="A0A086YCN1"/>
<keyword evidence="1" id="KW-0201">Cytochrome c-type biogenesis</keyword>
<comment type="caution">
    <text evidence="2">The sequence shown here is derived from an EMBL/GenBank/DDBJ whole genome shotgun (WGS) entry which is preliminary data.</text>
</comment>
<protein>
    <submittedName>
        <fullName evidence="2">Cytochrome C</fullName>
    </submittedName>
</protein>
<reference evidence="2 3" key="1">
    <citation type="submission" date="2014-03" db="EMBL/GenBank/DDBJ databases">
        <title>Genome of Haematobacter massiliensis CCUG 47968.</title>
        <authorList>
            <person name="Wang D."/>
            <person name="Wang G."/>
        </authorList>
    </citation>
    <scope>NUCLEOTIDE SEQUENCE [LARGE SCALE GENOMIC DNA]</scope>
    <source>
        <strain evidence="2 3">CCUG 47968</strain>
    </source>
</reference>
<dbReference type="InterPro" id="IPR011990">
    <property type="entry name" value="TPR-like_helical_dom_sf"/>
</dbReference>
<keyword evidence="3" id="KW-1185">Reference proteome</keyword>
<gene>
    <name evidence="2" type="ORF">CN97_06345</name>
</gene>
<dbReference type="RefSeq" id="WP_035706306.1">
    <property type="nucleotide sequence ID" value="NZ_CP035510.1"/>
</dbReference>
<organism evidence="2 3">
    <name type="scientific">Haematobacter massiliensis</name>
    <dbReference type="NCBI Taxonomy" id="195105"/>
    <lineage>
        <taxon>Bacteria</taxon>
        <taxon>Pseudomonadati</taxon>
        <taxon>Pseudomonadota</taxon>
        <taxon>Alphaproteobacteria</taxon>
        <taxon>Rhodobacterales</taxon>
        <taxon>Paracoccaceae</taxon>
        <taxon>Haematobacter</taxon>
    </lineage>
</organism>
<dbReference type="STRING" id="195105.CN97_06345"/>
<name>A0A086YCN1_9RHOB</name>
<dbReference type="OrthoDB" id="9815847at2"/>
<sequence>MPFWIAAATLTLAIAVVLLLSLRSRREEDTEHANVRVYRDQLREVGRDLERGTLPAAEAGRLRTEISRRLLEADRAKELPAGRGAPVVAGLAVILLLAAGFGLYLKLGAPDYPDMPLASRYAAAAELKANRPTQAQMEAAAPPLTLDGAQDAAFLDLMEKLRAAVHANPDDLRGQQLLAKNEAALGRFSAAAVAQSQVVALKGNDAAATDYVDLADYLILAAGGGVSSEAEAALTETLRRDPQNAEARFYSGLLLAQTGRPDLAFRLWADLLETSPPGSPWIPAIRQDLPRLALLAGVDYTLPPEAAPPIAGPSAADISAGDDMTPQDRDAMVRGMVDRLSDRLSREGGPPEDWARLIFSLGVLGEVEKAAAVWAEAQEVFAGRDSALAPIRDAAEKAGVTEL</sequence>
<evidence type="ECO:0000313" key="3">
    <source>
        <dbReference type="Proteomes" id="UP000028826"/>
    </source>
</evidence>
<dbReference type="Gene3D" id="1.25.40.10">
    <property type="entry name" value="Tetratricopeptide repeat domain"/>
    <property type="match status" value="1"/>
</dbReference>
<evidence type="ECO:0000313" key="2">
    <source>
        <dbReference type="EMBL" id="KFI32031.1"/>
    </source>
</evidence>
<dbReference type="NCBIfam" id="TIGR03142">
    <property type="entry name" value="cytochro_ccmI"/>
    <property type="match status" value="1"/>
</dbReference>
<evidence type="ECO:0000256" key="1">
    <source>
        <dbReference type="ARBA" id="ARBA00022748"/>
    </source>
</evidence>
<dbReference type="SUPFAM" id="SSF48452">
    <property type="entry name" value="TPR-like"/>
    <property type="match status" value="1"/>
</dbReference>
<dbReference type="EMBL" id="JGYG01000001">
    <property type="protein sequence ID" value="KFI32031.1"/>
    <property type="molecule type" value="Genomic_DNA"/>
</dbReference>
<accession>A0A086YCN1</accession>
<dbReference type="InterPro" id="IPR017560">
    <property type="entry name" value="Cyt_c_biogenesis_CcmI"/>
</dbReference>
<dbReference type="eggNOG" id="COG4235">
    <property type="taxonomic scope" value="Bacteria"/>
</dbReference>
<dbReference type="Pfam" id="PF13432">
    <property type="entry name" value="TPR_16"/>
    <property type="match status" value="1"/>
</dbReference>
<proteinExistence type="predicted"/>
<dbReference type="GO" id="GO:0017004">
    <property type="term" value="P:cytochrome complex assembly"/>
    <property type="evidence" value="ECO:0007669"/>
    <property type="project" value="UniProtKB-KW"/>
</dbReference>
<dbReference type="Proteomes" id="UP000028826">
    <property type="component" value="Unassembled WGS sequence"/>
</dbReference>